<sequence length="311" mass="35489">MDLPKELQAVDADFTWPDEREEHISSVLKATLRNRASDSDKVGEKLADDILSFVKRAENAVGVHDILWTTWSVIFDIASNRVPRHDSLIRCLCTLRQRDDSPFDGHSLDVDEPDQHSRLARVMHTESWTGRWEDLPGFSHNLQEHWSGSIDYIGTKKVAKWKNFHSFVARFAGRSRFAPFLTLVICLLRDVLEDVAEPGRDTPEAMETKLRVAHDWILNCGGIIFEDMTSEEALRPSTARTRKLGPLCPQEIGPRSVERWQFWKKRFAEFATDTDSGRLDSSLTKVLLDTVKIMDSFEVVHSESEPDGVAE</sequence>
<dbReference type="PANTHER" id="PTHR38797:SF4">
    <property type="entry name" value="NUCLEAR PORE COMPLEX PROTEIN NUP85"/>
    <property type="match status" value="1"/>
</dbReference>
<evidence type="ECO:0000313" key="1">
    <source>
        <dbReference type="EMBL" id="KAK3942556.1"/>
    </source>
</evidence>
<accession>A0AAN6NB65</accession>
<gene>
    <name evidence="1" type="ORF">QBC46DRAFT_426457</name>
</gene>
<comment type="caution">
    <text evidence="1">The sequence shown here is derived from an EMBL/GenBank/DDBJ whole genome shotgun (WGS) entry which is preliminary data.</text>
</comment>
<dbReference type="Proteomes" id="UP001303473">
    <property type="component" value="Unassembled WGS sequence"/>
</dbReference>
<dbReference type="PANTHER" id="PTHR38797">
    <property type="entry name" value="NUCLEAR PORE COMPLEX PROTEIN NUP85-RELATED"/>
    <property type="match status" value="1"/>
</dbReference>
<dbReference type="Pfam" id="PF12311">
    <property type="entry name" value="DUF3632"/>
    <property type="match status" value="1"/>
</dbReference>
<proteinExistence type="predicted"/>
<name>A0AAN6NB65_9PEZI</name>
<organism evidence="1 2">
    <name type="scientific">Diplogelasinospora grovesii</name>
    <dbReference type="NCBI Taxonomy" id="303347"/>
    <lineage>
        <taxon>Eukaryota</taxon>
        <taxon>Fungi</taxon>
        <taxon>Dikarya</taxon>
        <taxon>Ascomycota</taxon>
        <taxon>Pezizomycotina</taxon>
        <taxon>Sordariomycetes</taxon>
        <taxon>Sordariomycetidae</taxon>
        <taxon>Sordariales</taxon>
        <taxon>Diplogelasinosporaceae</taxon>
        <taxon>Diplogelasinospora</taxon>
    </lineage>
</organism>
<evidence type="ECO:0000313" key="2">
    <source>
        <dbReference type="Proteomes" id="UP001303473"/>
    </source>
</evidence>
<dbReference type="InterPro" id="IPR022085">
    <property type="entry name" value="OpdG"/>
</dbReference>
<keyword evidence="2" id="KW-1185">Reference proteome</keyword>
<protein>
    <submittedName>
        <fullName evidence="1">Uncharacterized protein</fullName>
    </submittedName>
</protein>
<reference evidence="2" key="1">
    <citation type="journal article" date="2023" name="Mol. Phylogenet. Evol.">
        <title>Genome-scale phylogeny and comparative genomics of the fungal order Sordariales.</title>
        <authorList>
            <person name="Hensen N."/>
            <person name="Bonometti L."/>
            <person name="Westerberg I."/>
            <person name="Brannstrom I.O."/>
            <person name="Guillou S."/>
            <person name="Cros-Aarteil S."/>
            <person name="Calhoun S."/>
            <person name="Haridas S."/>
            <person name="Kuo A."/>
            <person name="Mondo S."/>
            <person name="Pangilinan J."/>
            <person name="Riley R."/>
            <person name="LaButti K."/>
            <person name="Andreopoulos B."/>
            <person name="Lipzen A."/>
            <person name="Chen C."/>
            <person name="Yan M."/>
            <person name="Daum C."/>
            <person name="Ng V."/>
            <person name="Clum A."/>
            <person name="Steindorff A."/>
            <person name="Ohm R.A."/>
            <person name="Martin F."/>
            <person name="Silar P."/>
            <person name="Natvig D.O."/>
            <person name="Lalanne C."/>
            <person name="Gautier V."/>
            <person name="Ament-Velasquez S.L."/>
            <person name="Kruys A."/>
            <person name="Hutchinson M.I."/>
            <person name="Powell A.J."/>
            <person name="Barry K."/>
            <person name="Miller A.N."/>
            <person name="Grigoriev I.V."/>
            <person name="Debuchy R."/>
            <person name="Gladieux P."/>
            <person name="Hiltunen Thoren M."/>
            <person name="Johannesson H."/>
        </authorList>
    </citation>
    <scope>NUCLEOTIDE SEQUENCE [LARGE SCALE GENOMIC DNA]</scope>
    <source>
        <strain evidence="2">CBS 340.73</strain>
    </source>
</reference>
<dbReference type="InterPro" id="IPR053204">
    <property type="entry name" value="Oxopyrrolidines_Biosynth-assoc"/>
</dbReference>
<dbReference type="AlphaFoldDB" id="A0AAN6NB65"/>
<dbReference type="EMBL" id="MU853773">
    <property type="protein sequence ID" value="KAK3942556.1"/>
    <property type="molecule type" value="Genomic_DNA"/>
</dbReference>